<dbReference type="OrthoDB" id="3690638at2759"/>
<reference evidence="4" key="1">
    <citation type="journal article" date="2021" name="Nat. Commun.">
        <title>Genetic determinants of endophytism in the Arabidopsis root mycobiome.</title>
        <authorList>
            <person name="Mesny F."/>
            <person name="Miyauchi S."/>
            <person name="Thiergart T."/>
            <person name="Pickel B."/>
            <person name="Atanasova L."/>
            <person name="Karlsson M."/>
            <person name="Huettel B."/>
            <person name="Barry K.W."/>
            <person name="Haridas S."/>
            <person name="Chen C."/>
            <person name="Bauer D."/>
            <person name="Andreopoulos W."/>
            <person name="Pangilinan J."/>
            <person name="LaButti K."/>
            <person name="Riley R."/>
            <person name="Lipzen A."/>
            <person name="Clum A."/>
            <person name="Drula E."/>
            <person name="Henrissat B."/>
            <person name="Kohler A."/>
            <person name="Grigoriev I.V."/>
            <person name="Martin F.M."/>
            <person name="Hacquard S."/>
        </authorList>
    </citation>
    <scope>NUCLEOTIDE SEQUENCE</scope>
    <source>
        <strain evidence="4">MPI-SDFR-AT-0120</strain>
    </source>
</reference>
<feature type="region of interest" description="Disordered" evidence="2">
    <location>
        <begin position="197"/>
        <end position="220"/>
    </location>
</feature>
<evidence type="ECO:0000259" key="3">
    <source>
        <dbReference type="PROSITE" id="PS50157"/>
    </source>
</evidence>
<dbReference type="SUPFAM" id="SSF57667">
    <property type="entry name" value="beta-beta-alpha zinc fingers"/>
    <property type="match status" value="1"/>
</dbReference>
<keyword evidence="1" id="KW-0862">Zinc</keyword>
<dbReference type="Pfam" id="PF00096">
    <property type="entry name" value="zf-C2H2"/>
    <property type="match status" value="1"/>
</dbReference>
<feature type="compositionally biased region" description="Low complexity" evidence="2">
    <location>
        <begin position="204"/>
        <end position="216"/>
    </location>
</feature>
<keyword evidence="1" id="KW-0863">Zinc-finger</keyword>
<dbReference type="PANTHER" id="PTHR46105:SF28">
    <property type="entry name" value="ZINC FINGER PROTEIN 37-LIKE"/>
    <property type="match status" value="1"/>
</dbReference>
<dbReference type="InterPro" id="IPR050457">
    <property type="entry name" value="ZnFinger_BTB_dom_contain"/>
</dbReference>
<evidence type="ECO:0000313" key="5">
    <source>
        <dbReference type="Proteomes" id="UP000813461"/>
    </source>
</evidence>
<feature type="domain" description="C2H2-type" evidence="3">
    <location>
        <begin position="320"/>
        <end position="347"/>
    </location>
</feature>
<dbReference type="PANTHER" id="PTHR46105">
    <property type="entry name" value="AGAP004733-PA"/>
    <property type="match status" value="1"/>
</dbReference>
<evidence type="ECO:0000256" key="1">
    <source>
        <dbReference type="PROSITE-ProRule" id="PRU00042"/>
    </source>
</evidence>
<dbReference type="Gene3D" id="3.30.160.60">
    <property type="entry name" value="Classic Zinc Finger"/>
    <property type="match status" value="1"/>
</dbReference>
<dbReference type="EMBL" id="JAGMVJ010000010">
    <property type="protein sequence ID" value="KAH7086809.1"/>
    <property type="molecule type" value="Genomic_DNA"/>
</dbReference>
<gene>
    <name evidence="4" type="ORF">FB567DRAFT_602338</name>
</gene>
<dbReference type="PROSITE" id="PS50157">
    <property type="entry name" value="ZINC_FINGER_C2H2_2"/>
    <property type="match status" value="1"/>
</dbReference>
<feature type="compositionally biased region" description="Polar residues" evidence="2">
    <location>
        <begin position="253"/>
        <end position="272"/>
    </location>
</feature>
<dbReference type="GO" id="GO:0000981">
    <property type="term" value="F:DNA-binding transcription factor activity, RNA polymerase II-specific"/>
    <property type="evidence" value="ECO:0007669"/>
    <property type="project" value="TreeGrafter"/>
</dbReference>
<dbReference type="AlphaFoldDB" id="A0A8K0R760"/>
<feature type="compositionally biased region" description="Basic and acidic residues" evidence="2">
    <location>
        <begin position="376"/>
        <end position="392"/>
    </location>
</feature>
<comment type="caution">
    <text evidence="4">The sequence shown here is derived from an EMBL/GenBank/DDBJ whole genome shotgun (WGS) entry which is preliminary data.</text>
</comment>
<name>A0A8K0R760_9PLEO</name>
<keyword evidence="5" id="KW-1185">Reference proteome</keyword>
<dbReference type="InterPro" id="IPR036236">
    <property type="entry name" value="Znf_C2H2_sf"/>
</dbReference>
<sequence>MLKGTLDVSLLFSSKASRTFWWTRHKRGACAKLSPGLRAQVRWSPRRSLITSWHSRLHHNLHRYQRPRSGLSRPLTKSLVATKQFGPCPFCATDACYHRPDDPVYDSTCLIPTASNALLENNYECSERDFITWPDDTDIAVESRSADRRLHAQHESVPILGIFPVEYLDFPSIDPSLLSLQVHEPQGCEPSVLDQRREEAFTESPRPQASSSSPSSILNMNTSLGTHQFIRPAIADLPISGEPSDEGSADPAPTSSSHRGTSPTASSMSSRQGDSDEAPDGKLKIQPVQLSLVCPSCREIFPSALRYRKHTNSHSCQTLSQCHDCSRSFKHSKDLKRHRGLTGSEPSCPALKASRSKQKRFTCTCGAAAYTRKDSLQRHIDRENARDSDQRHSAMSSPPSLLDPNA</sequence>
<dbReference type="GO" id="GO:0008270">
    <property type="term" value="F:zinc ion binding"/>
    <property type="evidence" value="ECO:0007669"/>
    <property type="project" value="UniProtKB-KW"/>
</dbReference>
<feature type="region of interest" description="Disordered" evidence="2">
    <location>
        <begin position="237"/>
        <end position="281"/>
    </location>
</feature>
<evidence type="ECO:0000313" key="4">
    <source>
        <dbReference type="EMBL" id="KAH7086809.1"/>
    </source>
</evidence>
<accession>A0A8K0R760</accession>
<protein>
    <recommendedName>
        <fullName evidence="3">C2H2-type domain-containing protein</fullName>
    </recommendedName>
</protein>
<feature type="region of interest" description="Disordered" evidence="2">
    <location>
        <begin position="376"/>
        <end position="406"/>
    </location>
</feature>
<dbReference type="InterPro" id="IPR013087">
    <property type="entry name" value="Znf_C2H2_type"/>
</dbReference>
<proteinExistence type="predicted"/>
<dbReference type="GO" id="GO:0000978">
    <property type="term" value="F:RNA polymerase II cis-regulatory region sequence-specific DNA binding"/>
    <property type="evidence" value="ECO:0007669"/>
    <property type="project" value="TreeGrafter"/>
</dbReference>
<evidence type="ECO:0000256" key="2">
    <source>
        <dbReference type="SAM" id="MobiDB-lite"/>
    </source>
</evidence>
<dbReference type="Proteomes" id="UP000813461">
    <property type="component" value="Unassembled WGS sequence"/>
</dbReference>
<organism evidence="4 5">
    <name type="scientific">Paraphoma chrysanthemicola</name>
    <dbReference type="NCBI Taxonomy" id="798071"/>
    <lineage>
        <taxon>Eukaryota</taxon>
        <taxon>Fungi</taxon>
        <taxon>Dikarya</taxon>
        <taxon>Ascomycota</taxon>
        <taxon>Pezizomycotina</taxon>
        <taxon>Dothideomycetes</taxon>
        <taxon>Pleosporomycetidae</taxon>
        <taxon>Pleosporales</taxon>
        <taxon>Pleosporineae</taxon>
        <taxon>Phaeosphaeriaceae</taxon>
        <taxon>Paraphoma</taxon>
    </lineage>
</organism>
<keyword evidence="1" id="KW-0479">Metal-binding</keyword>